<protein>
    <submittedName>
        <fullName evidence="2">GNAT family N-acetyltransferase</fullName>
    </submittedName>
</protein>
<comment type="caution">
    <text evidence="2">The sequence shown here is derived from an EMBL/GenBank/DDBJ whole genome shotgun (WGS) entry which is preliminary data.</text>
</comment>
<evidence type="ECO:0000313" key="2">
    <source>
        <dbReference type="EMBL" id="GAA1989063.1"/>
    </source>
</evidence>
<accession>A0ABN2SNY2</accession>
<gene>
    <name evidence="2" type="ORF">GCM10009838_59950</name>
</gene>
<dbReference type="RefSeq" id="WP_344660500.1">
    <property type="nucleotide sequence ID" value="NZ_BAAAQM010000041.1"/>
</dbReference>
<sequence length="269" mass="28527">MFEDAAWSFLLADPVRNTVLLSVTATLRRSGVDIFGTGAPRFGWYQPAGERVQGVFLRTPPHPALLSGMPPHAAEALVAELPEVTAVDGASDVVTAFSDTWVAAAPGRAAEVTARHRLYRLTDLTPPQPMPEGAARLAGPADRAVLLDWFAAFADEADEPAAASARLVDDRMEHGGMVLWEVDGVPVSMAGATPSVGGMVRVGPVYTPPTLRGRGYAGGVTMAISRRAQDAGNEAVLFTDLANPTSNALYQRLGYREVQDYRTVKLGGS</sequence>
<name>A0ABN2SNY2_9ACTN</name>
<dbReference type="InterPro" id="IPR000182">
    <property type="entry name" value="GNAT_dom"/>
</dbReference>
<feature type="domain" description="N-acetyltransferase" evidence="1">
    <location>
        <begin position="133"/>
        <end position="269"/>
    </location>
</feature>
<dbReference type="InterPro" id="IPR016181">
    <property type="entry name" value="Acyl_CoA_acyltransferase"/>
</dbReference>
<dbReference type="PROSITE" id="PS51186">
    <property type="entry name" value="GNAT"/>
    <property type="match status" value="1"/>
</dbReference>
<evidence type="ECO:0000313" key="3">
    <source>
        <dbReference type="Proteomes" id="UP001499854"/>
    </source>
</evidence>
<dbReference type="Gene3D" id="3.40.630.30">
    <property type="match status" value="1"/>
</dbReference>
<evidence type="ECO:0000259" key="1">
    <source>
        <dbReference type="PROSITE" id="PS51186"/>
    </source>
</evidence>
<keyword evidence="3" id="KW-1185">Reference proteome</keyword>
<dbReference type="Proteomes" id="UP001499854">
    <property type="component" value="Unassembled WGS sequence"/>
</dbReference>
<dbReference type="SUPFAM" id="SSF55729">
    <property type="entry name" value="Acyl-CoA N-acyltransferases (Nat)"/>
    <property type="match status" value="1"/>
</dbReference>
<proteinExistence type="predicted"/>
<dbReference type="InterPro" id="IPR013653">
    <property type="entry name" value="GCN5-like_dom"/>
</dbReference>
<reference evidence="2 3" key="1">
    <citation type="journal article" date="2019" name="Int. J. Syst. Evol. Microbiol.">
        <title>The Global Catalogue of Microorganisms (GCM) 10K type strain sequencing project: providing services to taxonomists for standard genome sequencing and annotation.</title>
        <authorList>
            <consortium name="The Broad Institute Genomics Platform"/>
            <consortium name="The Broad Institute Genome Sequencing Center for Infectious Disease"/>
            <person name="Wu L."/>
            <person name="Ma J."/>
        </authorList>
    </citation>
    <scope>NUCLEOTIDE SEQUENCE [LARGE SCALE GENOMIC DNA]</scope>
    <source>
        <strain evidence="2 3">JCM 16013</strain>
    </source>
</reference>
<organism evidence="2 3">
    <name type="scientific">Catenulispora subtropica</name>
    <dbReference type="NCBI Taxonomy" id="450798"/>
    <lineage>
        <taxon>Bacteria</taxon>
        <taxon>Bacillati</taxon>
        <taxon>Actinomycetota</taxon>
        <taxon>Actinomycetes</taxon>
        <taxon>Catenulisporales</taxon>
        <taxon>Catenulisporaceae</taxon>
        <taxon>Catenulispora</taxon>
    </lineage>
</organism>
<dbReference type="Pfam" id="PF08445">
    <property type="entry name" value="FR47"/>
    <property type="match status" value="1"/>
</dbReference>
<dbReference type="EMBL" id="BAAAQM010000041">
    <property type="protein sequence ID" value="GAA1989063.1"/>
    <property type="molecule type" value="Genomic_DNA"/>
</dbReference>